<dbReference type="Gene3D" id="3.40.50.300">
    <property type="entry name" value="P-loop containing nucleotide triphosphate hydrolases"/>
    <property type="match status" value="1"/>
</dbReference>
<proteinExistence type="inferred from homology"/>
<dbReference type="GO" id="GO:0005524">
    <property type="term" value="F:ATP binding"/>
    <property type="evidence" value="ECO:0007669"/>
    <property type="project" value="UniProtKB-KW"/>
</dbReference>
<comment type="similarity">
    <text evidence="6">Belongs to the AAA ATPase family.</text>
</comment>
<dbReference type="InterPro" id="IPR003959">
    <property type="entry name" value="ATPase_AAA_core"/>
</dbReference>
<evidence type="ECO:0000313" key="9">
    <source>
        <dbReference type="EMBL" id="SAM68374.1"/>
    </source>
</evidence>
<evidence type="ECO:0000313" key="10">
    <source>
        <dbReference type="EMBL" id="SYW79246.1"/>
    </source>
</evidence>
<evidence type="ECO:0000256" key="3">
    <source>
        <dbReference type="ARBA" id="ARBA00022787"/>
    </source>
</evidence>
<dbReference type="Pfam" id="PF17862">
    <property type="entry name" value="AAA_lid_3"/>
    <property type="match status" value="1"/>
</dbReference>
<protein>
    <submittedName>
        <fullName evidence="10">Probable MSP1 - intra-mitochondrial sorting protein</fullName>
    </submittedName>
    <submittedName>
        <fullName evidence="9">Probable MSP1-intra-mitochondrial sorting protein</fullName>
    </submittedName>
</protein>
<dbReference type="GO" id="GO:0140567">
    <property type="term" value="F:membrane protein dislocase activity"/>
    <property type="evidence" value="ECO:0007669"/>
    <property type="project" value="UniProtKB-ARBA"/>
</dbReference>
<dbReference type="InterPro" id="IPR027417">
    <property type="entry name" value="P-loop_NTPase"/>
</dbReference>
<reference evidence="10" key="3">
    <citation type="submission" date="2018-08" db="EMBL/GenBank/DDBJ databases">
        <authorList>
            <person name="Guldener U."/>
        </authorList>
    </citation>
    <scope>NUCLEOTIDE SEQUENCE</scope>
    <source>
        <strain evidence="10">UB2</strain>
    </source>
</reference>
<keyword evidence="3" id="KW-1000">Mitochondrion outer membrane</keyword>
<dbReference type="SUPFAM" id="SSF52540">
    <property type="entry name" value="P-loop containing nucleoside triphosphate hydrolases"/>
    <property type="match status" value="1"/>
</dbReference>
<dbReference type="PANTHER" id="PTHR45644:SF3">
    <property type="entry name" value="FI08533P-RELATED"/>
    <property type="match status" value="1"/>
</dbReference>
<dbReference type="InterPro" id="IPR041569">
    <property type="entry name" value="AAA_lid_3"/>
</dbReference>
<evidence type="ECO:0000256" key="5">
    <source>
        <dbReference type="ARBA" id="ARBA00023128"/>
    </source>
</evidence>
<dbReference type="PANTHER" id="PTHR45644">
    <property type="entry name" value="AAA ATPASE, PUTATIVE (AFU_ORTHOLOGUE AFUA_2G12920)-RELATED-RELATED"/>
    <property type="match status" value="1"/>
</dbReference>
<feature type="compositionally biased region" description="Polar residues" evidence="7">
    <location>
        <begin position="333"/>
        <end position="347"/>
    </location>
</feature>
<keyword evidence="3" id="KW-0472">Membrane</keyword>
<dbReference type="FunFam" id="3.40.50.300:FF:000538">
    <property type="entry name" value="ATPase family AAA domain-containing protein 1"/>
    <property type="match status" value="1"/>
</dbReference>
<dbReference type="PROSITE" id="PS00674">
    <property type="entry name" value="AAA"/>
    <property type="match status" value="1"/>
</dbReference>
<dbReference type="Gene3D" id="1.10.8.60">
    <property type="match status" value="1"/>
</dbReference>
<reference evidence="9" key="1">
    <citation type="submission" date="2016-04" db="EMBL/GenBank/DDBJ databases">
        <authorList>
            <person name="Evans L.H."/>
            <person name="Alamgir A."/>
            <person name="Owens N."/>
            <person name="Weber N.D."/>
            <person name="Virtaneva K."/>
            <person name="Barbian K."/>
            <person name="Babar A."/>
            <person name="Rosenke K."/>
        </authorList>
    </citation>
    <scope>NUCLEOTIDE SEQUENCE</scope>
    <source>
        <strain evidence="9">UB2112</strain>
    </source>
</reference>
<evidence type="ECO:0000256" key="1">
    <source>
        <dbReference type="ARBA" id="ARBA00004572"/>
    </source>
</evidence>
<dbReference type="AlphaFoldDB" id="A0A1K0FWV3"/>
<keyword evidence="5" id="KW-0496">Mitochondrion</keyword>
<evidence type="ECO:0000313" key="12">
    <source>
        <dbReference type="Proteomes" id="UP000658997"/>
    </source>
</evidence>
<organism evidence="9 11">
    <name type="scientific">Ustilago bromivora</name>
    <dbReference type="NCBI Taxonomy" id="307758"/>
    <lineage>
        <taxon>Eukaryota</taxon>
        <taxon>Fungi</taxon>
        <taxon>Dikarya</taxon>
        <taxon>Basidiomycota</taxon>
        <taxon>Ustilaginomycotina</taxon>
        <taxon>Ustilaginomycetes</taxon>
        <taxon>Ustilaginales</taxon>
        <taxon>Ustilaginaceae</taxon>
        <taxon>Ustilago</taxon>
    </lineage>
</organism>
<dbReference type="GO" id="GO:0140570">
    <property type="term" value="P:extraction of mislocalized protein from mitochondrial outer membrane"/>
    <property type="evidence" value="ECO:0007669"/>
    <property type="project" value="TreeGrafter"/>
</dbReference>
<evidence type="ECO:0000256" key="4">
    <source>
        <dbReference type="ARBA" id="ARBA00022840"/>
    </source>
</evidence>
<feature type="domain" description="AAA+ ATPase" evidence="8">
    <location>
        <begin position="120"/>
        <end position="255"/>
    </location>
</feature>
<dbReference type="InterPro" id="IPR003960">
    <property type="entry name" value="ATPase_AAA_CS"/>
</dbReference>
<dbReference type="Proteomes" id="UP000179920">
    <property type="component" value="Chromosome II"/>
</dbReference>
<keyword evidence="12" id="KW-1185">Reference proteome</keyword>
<keyword evidence="2 6" id="KW-0547">Nucleotide-binding</keyword>
<comment type="subcellular location">
    <subcellularLocation>
        <location evidence="1">Mitochondrion outer membrane</location>
        <topology evidence="1">Single-pass membrane protein</topology>
    </subcellularLocation>
</comment>
<gene>
    <name evidence="10" type="ORF">UBRO2_02930</name>
    <name evidence="9" type="ORF">UBRO_00785</name>
</gene>
<feature type="region of interest" description="Disordered" evidence="7">
    <location>
        <begin position="325"/>
        <end position="347"/>
    </location>
</feature>
<keyword evidence="4 6" id="KW-0067">ATP-binding</keyword>
<evidence type="ECO:0000256" key="2">
    <source>
        <dbReference type="ARBA" id="ARBA00022741"/>
    </source>
</evidence>
<evidence type="ECO:0000259" key="8">
    <source>
        <dbReference type="SMART" id="SM00382"/>
    </source>
</evidence>
<dbReference type="EMBL" id="ULHB01000050">
    <property type="protein sequence ID" value="SYW79246.1"/>
    <property type="molecule type" value="Genomic_DNA"/>
</dbReference>
<dbReference type="Proteomes" id="UP000658997">
    <property type="component" value="Unassembled WGS sequence"/>
</dbReference>
<name>A0A1K0FWV3_9BASI</name>
<dbReference type="InterPro" id="IPR003593">
    <property type="entry name" value="AAA+_ATPase"/>
</dbReference>
<dbReference type="GO" id="GO:0016887">
    <property type="term" value="F:ATP hydrolysis activity"/>
    <property type="evidence" value="ECO:0007669"/>
    <property type="project" value="InterPro"/>
</dbReference>
<dbReference type="OrthoDB" id="10254455at2759"/>
<dbReference type="GO" id="GO:0005741">
    <property type="term" value="C:mitochondrial outer membrane"/>
    <property type="evidence" value="ECO:0007669"/>
    <property type="project" value="UniProtKB-SubCell"/>
</dbReference>
<dbReference type="InterPro" id="IPR051701">
    <property type="entry name" value="Mito_OM_Translocase_MSP1"/>
</dbReference>
<evidence type="ECO:0000256" key="7">
    <source>
        <dbReference type="SAM" id="MobiDB-lite"/>
    </source>
</evidence>
<evidence type="ECO:0000313" key="11">
    <source>
        <dbReference type="Proteomes" id="UP000179920"/>
    </source>
</evidence>
<accession>A0A1K0FWV3</accession>
<dbReference type="SMART" id="SM00382">
    <property type="entry name" value="AAA"/>
    <property type="match status" value="1"/>
</dbReference>
<reference evidence="11" key="2">
    <citation type="submission" date="2016-04" db="EMBL/GenBank/DDBJ databases">
        <authorList>
            <person name="Guldener U."/>
            <person name="Guldener U."/>
        </authorList>
    </citation>
    <scope>NUCLEOTIDE SEQUENCE [LARGE SCALE GENOMIC DNA]</scope>
    <source>
        <strain evidence="11">UB2112</strain>
    </source>
</reference>
<dbReference type="Pfam" id="PF00004">
    <property type="entry name" value="AAA"/>
    <property type="match status" value="1"/>
</dbReference>
<evidence type="ECO:0000256" key="6">
    <source>
        <dbReference type="RuleBase" id="RU003651"/>
    </source>
</evidence>
<sequence length="397" mass="43087">MKEATRKMMTDVAVFAMSQVAFYYAFKYVMSSLDPNRQKRQDSKKIADAKLGKLGLRGKDLELNEYEEQISAELILPEDIPVDFNSVGGLDGIISSLQESVIAPLCYPELFDNASGLLGAPKGVLLYGPPGTGKTMLAKALAKESDATFINMHVSTLTNKWFGESNKLVAALFSLARKLQPSIIFIDEIDSFLRERATGDHEVTGMMKAEFMTLWDGLTSSTDRIMVLGATNRPNDIDSAILRRLPKRYAVSLPNASQREKILSLMLSATPLDSNFSISDLVKRTEGYSGSDLKELCRNAAMRPVREFLRQGKESVAERRRLAAAGVGAGSAKTSTDATPNGTLTSSEGDVVAAATPAAKIESRPLRNSDFFVIDSAATLVNGSRAAPMAVDEDPLD</sequence>
<dbReference type="EMBL" id="LT558118">
    <property type="protein sequence ID" value="SAM68374.1"/>
    <property type="molecule type" value="Genomic_DNA"/>
</dbReference>